<feature type="domain" description="HTH gntR-type" evidence="4">
    <location>
        <begin position="21"/>
        <end position="91"/>
    </location>
</feature>
<keyword evidence="6" id="KW-1185">Reference proteome</keyword>
<evidence type="ECO:0000256" key="1">
    <source>
        <dbReference type="ARBA" id="ARBA00023015"/>
    </source>
</evidence>
<dbReference type="Pfam" id="PF07729">
    <property type="entry name" value="FCD"/>
    <property type="match status" value="1"/>
</dbReference>
<dbReference type="Gene3D" id="1.20.120.530">
    <property type="entry name" value="GntR ligand-binding domain-like"/>
    <property type="match status" value="1"/>
</dbReference>
<gene>
    <name evidence="5" type="ORF">AOC05_08730</name>
</gene>
<keyword evidence="3" id="KW-0804">Transcription</keyword>
<dbReference type="SUPFAM" id="SSF46785">
    <property type="entry name" value="Winged helix' DNA-binding domain"/>
    <property type="match status" value="1"/>
</dbReference>
<organism evidence="5 6">
    <name type="scientific">Arthrobacter alpinus</name>
    <dbReference type="NCBI Taxonomy" id="656366"/>
    <lineage>
        <taxon>Bacteria</taxon>
        <taxon>Bacillati</taxon>
        <taxon>Actinomycetota</taxon>
        <taxon>Actinomycetes</taxon>
        <taxon>Micrococcales</taxon>
        <taxon>Micrococcaceae</taxon>
        <taxon>Arthrobacter</taxon>
    </lineage>
</organism>
<dbReference type="CDD" id="cd07377">
    <property type="entry name" value="WHTH_GntR"/>
    <property type="match status" value="1"/>
</dbReference>
<dbReference type="GO" id="GO:0003677">
    <property type="term" value="F:DNA binding"/>
    <property type="evidence" value="ECO:0007669"/>
    <property type="project" value="UniProtKB-KW"/>
</dbReference>
<evidence type="ECO:0000313" key="5">
    <source>
        <dbReference type="EMBL" id="ALE94110.1"/>
    </source>
</evidence>
<reference evidence="6" key="1">
    <citation type="submission" date="2015-09" db="EMBL/GenBank/DDBJ databases">
        <title>Complete genome of Arthrobacter alpinus strain R3.8.</title>
        <authorList>
            <person name="See-Too W.S."/>
            <person name="Chan K.G."/>
        </authorList>
    </citation>
    <scope>NUCLEOTIDE SEQUENCE [LARGE SCALE GENOMIC DNA]</scope>
    <source>
        <strain evidence="6">R3.8</strain>
    </source>
</reference>
<dbReference type="Pfam" id="PF00392">
    <property type="entry name" value="GntR"/>
    <property type="match status" value="1"/>
</dbReference>
<evidence type="ECO:0000256" key="2">
    <source>
        <dbReference type="ARBA" id="ARBA00023125"/>
    </source>
</evidence>
<accession>A0A0M4QQK1</accession>
<keyword evidence="2" id="KW-0238">DNA-binding</keyword>
<dbReference type="InterPro" id="IPR008920">
    <property type="entry name" value="TF_FadR/GntR_C"/>
</dbReference>
<proteinExistence type="predicted"/>
<name>A0A0M4QQK1_9MICC</name>
<dbReference type="PANTHER" id="PTHR43537:SF24">
    <property type="entry name" value="GLUCONATE OPERON TRANSCRIPTIONAL REPRESSOR"/>
    <property type="match status" value="1"/>
</dbReference>
<keyword evidence="1" id="KW-0805">Transcription regulation</keyword>
<dbReference type="PATRIC" id="fig|656366.3.peg.1896"/>
<dbReference type="PROSITE" id="PS50949">
    <property type="entry name" value="HTH_GNTR"/>
    <property type="match status" value="1"/>
</dbReference>
<dbReference type="KEGG" id="aaq:AOC05_08730"/>
<evidence type="ECO:0000259" key="4">
    <source>
        <dbReference type="PROSITE" id="PS50949"/>
    </source>
</evidence>
<dbReference type="EMBL" id="CP012677">
    <property type="protein sequence ID" value="ALE94110.1"/>
    <property type="molecule type" value="Genomic_DNA"/>
</dbReference>
<dbReference type="InterPro" id="IPR036388">
    <property type="entry name" value="WH-like_DNA-bd_sf"/>
</dbReference>
<dbReference type="GO" id="GO:0003700">
    <property type="term" value="F:DNA-binding transcription factor activity"/>
    <property type="evidence" value="ECO:0007669"/>
    <property type="project" value="InterPro"/>
</dbReference>
<protein>
    <recommendedName>
        <fullName evidence="4">HTH gntR-type domain-containing protein</fullName>
    </recommendedName>
</protein>
<dbReference type="SUPFAM" id="SSF48008">
    <property type="entry name" value="GntR ligand-binding domain-like"/>
    <property type="match status" value="1"/>
</dbReference>
<sequence length="263" mass="27655">MRVEPGASGAKAAVFAPLAGAGRVEQVARRLIDAILLGVLAPGDKLPSEAELAKRFGVALVTARDGLGVLRDKGLVETRRGREGGSFVLAPARTADALLHARIRGLARVEIADFGVYFSAVTAACSERAANVATEEEISRLRSWLSEAGSPSGGGTGMPALSGARTMGGFHLELAVISQSPRLVREQIRLQSEFGPLLWLGMADASVRAGVFDLGTDIADAIARRDAPAARAAVNRQIGELTAWLLAVKEKLEREEGMHVATN</sequence>
<dbReference type="InterPro" id="IPR000524">
    <property type="entry name" value="Tscrpt_reg_HTH_GntR"/>
</dbReference>
<evidence type="ECO:0000313" key="6">
    <source>
        <dbReference type="Proteomes" id="UP000062833"/>
    </source>
</evidence>
<dbReference type="AlphaFoldDB" id="A0A0M4QQK1"/>
<dbReference type="PANTHER" id="PTHR43537">
    <property type="entry name" value="TRANSCRIPTIONAL REGULATOR, GNTR FAMILY"/>
    <property type="match status" value="1"/>
</dbReference>
<dbReference type="InterPro" id="IPR036390">
    <property type="entry name" value="WH_DNA-bd_sf"/>
</dbReference>
<dbReference type="SMART" id="SM00345">
    <property type="entry name" value="HTH_GNTR"/>
    <property type="match status" value="1"/>
</dbReference>
<dbReference type="InterPro" id="IPR011711">
    <property type="entry name" value="GntR_C"/>
</dbReference>
<dbReference type="Proteomes" id="UP000062833">
    <property type="component" value="Chromosome"/>
</dbReference>
<evidence type="ECO:0000256" key="3">
    <source>
        <dbReference type="ARBA" id="ARBA00023163"/>
    </source>
</evidence>
<dbReference type="Gene3D" id="1.10.10.10">
    <property type="entry name" value="Winged helix-like DNA-binding domain superfamily/Winged helix DNA-binding domain"/>
    <property type="match status" value="1"/>
</dbReference>